<protein>
    <recommendedName>
        <fullName evidence="2">Wall-associated receptor kinase C-terminal domain-containing protein</fullName>
    </recommendedName>
</protein>
<dbReference type="RefSeq" id="XP_040957663.1">
    <property type="nucleotide sequence ID" value="XM_041101729.1"/>
</dbReference>
<feature type="domain" description="Wall-associated receptor kinase C-terminal" evidence="2">
    <location>
        <begin position="14"/>
        <end position="81"/>
    </location>
</feature>
<accession>A0ABM3AS86</accession>
<reference evidence="3" key="1">
    <citation type="journal article" date="2020" name="Nat. Genet.">
        <title>Genomic diversifications of five Gossypium allopolyploid species and their impact on cotton improvement.</title>
        <authorList>
            <person name="Chen Z.J."/>
            <person name="Sreedasyam A."/>
            <person name="Ando A."/>
            <person name="Song Q."/>
            <person name="De Santiago L.M."/>
            <person name="Hulse-Kemp A.M."/>
            <person name="Ding M."/>
            <person name="Ye W."/>
            <person name="Kirkbride R.C."/>
            <person name="Jenkins J."/>
            <person name="Plott C."/>
            <person name="Lovell J."/>
            <person name="Lin Y.M."/>
            <person name="Vaughn R."/>
            <person name="Liu B."/>
            <person name="Simpson S."/>
            <person name="Scheffler B.E."/>
            <person name="Wen L."/>
            <person name="Saski C.A."/>
            <person name="Grover C.E."/>
            <person name="Hu G."/>
            <person name="Conover J.L."/>
            <person name="Carlson J.W."/>
            <person name="Shu S."/>
            <person name="Boston L.B."/>
            <person name="Williams M."/>
            <person name="Peterson D.G."/>
            <person name="McGee K."/>
            <person name="Jones D.C."/>
            <person name="Wendel J.F."/>
            <person name="Stelly D.M."/>
            <person name="Grimwood J."/>
            <person name="Schmutz J."/>
        </authorList>
    </citation>
    <scope>NUCLEOTIDE SEQUENCE [LARGE SCALE GENOMIC DNA]</scope>
    <source>
        <strain evidence="3">cv. TM-1</strain>
    </source>
</reference>
<evidence type="ECO:0000256" key="1">
    <source>
        <dbReference type="ARBA" id="ARBA00023180"/>
    </source>
</evidence>
<sequence length="132" mass="14974">MFFKEDENECIGNSEQVEIPIGRKVFDDLIGGISTVNGSIVEPFDIRYFAYNDYCKQCEDSGGRCGSNQTETSLFVCYRRDHPHILKCNQAFSSLIRPLKMIHAWSNFGIGQRFQTAAMERCGQINASFSLL</sequence>
<keyword evidence="3" id="KW-1185">Reference proteome</keyword>
<dbReference type="Pfam" id="PF14380">
    <property type="entry name" value="WAK_assoc"/>
    <property type="match status" value="1"/>
</dbReference>
<organism evidence="3 4">
    <name type="scientific">Gossypium hirsutum</name>
    <name type="common">Upland cotton</name>
    <name type="synonym">Gossypium mexicanum</name>
    <dbReference type="NCBI Taxonomy" id="3635"/>
    <lineage>
        <taxon>Eukaryota</taxon>
        <taxon>Viridiplantae</taxon>
        <taxon>Streptophyta</taxon>
        <taxon>Embryophyta</taxon>
        <taxon>Tracheophyta</taxon>
        <taxon>Spermatophyta</taxon>
        <taxon>Magnoliopsida</taxon>
        <taxon>eudicotyledons</taxon>
        <taxon>Gunneridae</taxon>
        <taxon>Pentapetalae</taxon>
        <taxon>rosids</taxon>
        <taxon>malvids</taxon>
        <taxon>Malvales</taxon>
        <taxon>Malvaceae</taxon>
        <taxon>Malvoideae</taxon>
        <taxon>Gossypium</taxon>
    </lineage>
</organism>
<evidence type="ECO:0000313" key="4">
    <source>
        <dbReference type="RefSeq" id="XP_040957663.1"/>
    </source>
</evidence>
<name>A0ABM3AS86_GOSHI</name>
<keyword evidence="1" id="KW-0325">Glycoprotein</keyword>
<dbReference type="Proteomes" id="UP000818029">
    <property type="component" value="Chromosome D09"/>
</dbReference>
<dbReference type="InterPro" id="IPR032872">
    <property type="entry name" value="WAK_assoc_C"/>
</dbReference>
<dbReference type="GeneID" id="121221152"/>
<evidence type="ECO:0000313" key="3">
    <source>
        <dbReference type="Proteomes" id="UP000818029"/>
    </source>
</evidence>
<gene>
    <name evidence="4" type="primary">LOC121221152</name>
</gene>
<evidence type="ECO:0000259" key="2">
    <source>
        <dbReference type="Pfam" id="PF14380"/>
    </source>
</evidence>
<proteinExistence type="predicted"/>
<reference evidence="4" key="2">
    <citation type="submission" date="2025-08" db="UniProtKB">
        <authorList>
            <consortium name="RefSeq"/>
        </authorList>
    </citation>
    <scope>IDENTIFICATION</scope>
</reference>